<keyword evidence="3" id="KW-0732">Signal</keyword>
<sequence precursor="true">MNRFIKRVGCCYSVWVLALFIPALPATGKESGDAAQSSAALSLTDIDSLLSRSRQAMAQGDYAQADSLLQRAEAAKPKYPVLHFGDTPARVRRDLEKLLGGRPNASSNSTNSASATPKGNQVANPFANSAQTEAEELPASNSRYNDEVSVSTFTAADSDTANQGTDREQSSRLLLAARQALVVGDSVQATKHLQKARSFNVEYAESEDSPTRLAQSLAELQQLEASKDNSASWKHSYAKFLVSQGNALFEWGDLENSERAASEAAGLNASLGIEDTSPLKLLSRVREAQQEKLKLARAQDAQKTEYSGNASPLQGSDANRMLLDQAVAPASAAVPIDLTLPNFEQDSSVPKLAQLPTDTPEPLPVTESLAPEMMDAFALLQEGEIALRAGDRAQALKLFRLAYTKRGQLDLTNQQQLQDHLQMLSSAPEKSPSSPPGTTLLDSTTSGQIVVARQLAAEIGKRQTEASKLRETDPRQSLSILEEAGQLVSKSELDENTKTQLQRRLALSIAETERYIKEHQSEIELDEANNKVLAEVDRQRSVKVQVREKIAEMVDQFNRLIDEHRYAEAEVVAQRLYEMAPEEPVAQQVWQSSKFIRREKLNRELSDMSEEGFMRIQEGIKRSAAEGLVQSENPITYGENWADIKGRAGSSDRNSYRSERELEIERKLRTPILPNYNDMPLTEVVDGLSKIAGINIHLDPRGLSQEGVQSDTTVSLSLGREISLKSALNLILEPLHLTYMIKDEVLKITSEQIRDGDLITQTYNVADLVIPIPNFVPSNNMGLQGLINDAYAAMPFSNGARQSGPVAMVPGAPAQDGMIPGGAMAQQFGGNSPPGASSVPLGGGPGGLGGAANADFDSLIDLIVTTVEYDSWMENGSGEGEIQPFPTNLSLVISQTQKVHDQIRDLLEQLRRLQDLQVTIEVRFIRLQDSFFERIGIDFDFNIEDGSSIANLTNTPNPTFEPNRTSATVGISGNPTSLSDPLPDFTVDLDIPYRNSSFGLSTPQFGSPQDVGQFGFAILSDIEAFFLINASQGDSRSNILQAPKVTLFNGQQGIVADTALRPFVISVIPVVGEFAAAQQPVIVVLSEGTLLTVQAVVSDDRRYVRLTLVPFFSQIGDVDTFTFEGSETTSVSNSSNSGQDGNDEQENAAQQVTRSGTTVQLPTFQVITVATTVSVPDGGTVLLGGVKRLREGRNEFGVPLLSKIPYVDRLFRNVGIGRETDSLMMMVTPHIIIQEEEEERLGISQ</sequence>
<comment type="similarity">
    <text evidence="1">Belongs to the bacterial secretin family.</text>
</comment>
<dbReference type="AlphaFoldDB" id="A0A5C6D023"/>
<evidence type="ECO:0000256" key="3">
    <source>
        <dbReference type="SAM" id="SignalP"/>
    </source>
</evidence>
<feature type="signal peptide" evidence="3">
    <location>
        <begin position="1"/>
        <end position="28"/>
    </location>
</feature>
<feature type="chain" id="PRO_5022839421" evidence="3">
    <location>
        <begin position="29"/>
        <end position="1245"/>
    </location>
</feature>
<dbReference type="PANTHER" id="PTHR30604:SF1">
    <property type="entry name" value="DNA UTILIZATION PROTEIN HOFQ"/>
    <property type="match status" value="1"/>
</dbReference>
<dbReference type="PROSITE" id="PS00875">
    <property type="entry name" value="T2SP_D"/>
    <property type="match status" value="1"/>
</dbReference>
<dbReference type="EMBL" id="SJPS01000002">
    <property type="protein sequence ID" value="TWU28269.1"/>
    <property type="molecule type" value="Genomic_DNA"/>
</dbReference>
<evidence type="ECO:0000256" key="2">
    <source>
        <dbReference type="SAM" id="MobiDB-lite"/>
    </source>
</evidence>
<protein>
    <submittedName>
        <fullName evidence="5">Outer membrane porin HofQ</fullName>
    </submittedName>
</protein>
<feature type="compositionally biased region" description="Low complexity" evidence="2">
    <location>
        <begin position="423"/>
        <end position="432"/>
    </location>
</feature>
<dbReference type="Proteomes" id="UP000318437">
    <property type="component" value="Unassembled WGS sequence"/>
</dbReference>
<keyword evidence="6" id="KW-1185">Reference proteome</keyword>
<proteinExistence type="inferred from homology"/>
<dbReference type="GO" id="GO:0009306">
    <property type="term" value="P:protein secretion"/>
    <property type="evidence" value="ECO:0007669"/>
    <property type="project" value="InterPro"/>
</dbReference>
<comment type="caution">
    <text evidence="5">The sequence shown here is derived from an EMBL/GenBank/DDBJ whole genome shotgun (WGS) entry which is preliminary data.</text>
</comment>
<organism evidence="5 6">
    <name type="scientific">Bythopirellula polymerisocia</name>
    <dbReference type="NCBI Taxonomy" id="2528003"/>
    <lineage>
        <taxon>Bacteria</taxon>
        <taxon>Pseudomonadati</taxon>
        <taxon>Planctomycetota</taxon>
        <taxon>Planctomycetia</taxon>
        <taxon>Pirellulales</taxon>
        <taxon>Lacipirellulaceae</taxon>
        <taxon>Bythopirellula</taxon>
    </lineage>
</organism>
<feature type="region of interest" description="Disordered" evidence="2">
    <location>
        <begin position="423"/>
        <end position="443"/>
    </location>
</feature>
<accession>A0A5C6D023</accession>
<name>A0A5C6D023_9BACT</name>
<dbReference type="OrthoDB" id="254495at2"/>
<dbReference type="SUPFAM" id="SSF48452">
    <property type="entry name" value="TPR-like"/>
    <property type="match status" value="1"/>
</dbReference>
<dbReference type="InterPro" id="IPR004846">
    <property type="entry name" value="T2SS/T3SS_dom"/>
</dbReference>
<evidence type="ECO:0000313" key="6">
    <source>
        <dbReference type="Proteomes" id="UP000318437"/>
    </source>
</evidence>
<dbReference type="RefSeq" id="WP_146449543.1">
    <property type="nucleotide sequence ID" value="NZ_SJPS01000002.1"/>
</dbReference>
<evidence type="ECO:0000313" key="5">
    <source>
        <dbReference type="EMBL" id="TWU28269.1"/>
    </source>
</evidence>
<dbReference type="PANTHER" id="PTHR30604">
    <property type="entry name" value="PROTEIN TRANSPORT PROTEIN HOFQ"/>
    <property type="match status" value="1"/>
</dbReference>
<feature type="region of interest" description="Disordered" evidence="2">
    <location>
        <begin position="99"/>
        <end position="124"/>
    </location>
</feature>
<gene>
    <name evidence="5" type="ORF">Pla144_15560</name>
</gene>
<reference evidence="5 6" key="1">
    <citation type="submission" date="2019-02" db="EMBL/GenBank/DDBJ databases">
        <title>Deep-cultivation of Planctomycetes and their phenomic and genomic characterization uncovers novel biology.</title>
        <authorList>
            <person name="Wiegand S."/>
            <person name="Jogler M."/>
            <person name="Boedeker C."/>
            <person name="Pinto D."/>
            <person name="Vollmers J."/>
            <person name="Rivas-Marin E."/>
            <person name="Kohn T."/>
            <person name="Peeters S.H."/>
            <person name="Heuer A."/>
            <person name="Rast P."/>
            <person name="Oberbeckmann S."/>
            <person name="Bunk B."/>
            <person name="Jeske O."/>
            <person name="Meyerdierks A."/>
            <person name="Storesund J.E."/>
            <person name="Kallscheuer N."/>
            <person name="Luecker S."/>
            <person name="Lage O.M."/>
            <person name="Pohl T."/>
            <person name="Merkel B.J."/>
            <person name="Hornburger P."/>
            <person name="Mueller R.-W."/>
            <person name="Bruemmer F."/>
            <person name="Labrenz M."/>
            <person name="Spormann A.M."/>
            <person name="Op Den Camp H."/>
            <person name="Overmann J."/>
            <person name="Amann R."/>
            <person name="Jetten M.S.M."/>
            <person name="Mascher T."/>
            <person name="Medema M.H."/>
            <person name="Devos D.P."/>
            <person name="Kaster A.-K."/>
            <person name="Ovreas L."/>
            <person name="Rohde M."/>
            <person name="Galperin M.Y."/>
            <person name="Jogler C."/>
        </authorList>
    </citation>
    <scope>NUCLEOTIDE SEQUENCE [LARGE SCALE GENOMIC DNA]</scope>
    <source>
        <strain evidence="5 6">Pla144</strain>
    </source>
</reference>
<feature type="region of interest" description="Disordered" evidence="2">
    <location>
        <begin position="1126"/>
        <end position="1153"/>
    </location>
</feature>
<evidence type="ECO:0000259" key="4">
    <source>
        <dbReference type="Pfam" id="PF00263"/>
    </source>
</evidence>
<feature type="compositionally biased region" description="Low complexity" evidence="2">
    <location>
        <begin position="104"/>
        <end position="116"/>
    </location>
</feature>
<dbReference type="InterPro" id="IPR004845">
    <property type="entry name" value="T2SS_GspD_CS"/>
</dbReference>
<feature type="compositionally biased region" description="Low complexity" evidence="2">
    <location>
        <begin position="1126"/>
        <end position="1138"/>
    </location>
</feature>
<evidence type="ECO:0000256" key="1">
    <source>
        <dbReference type="RuleBase" id="RU004003"/>
    </source>
</evidence>
<dbReference type="InterPro" id="IPR011990">
    <property type="entry name" value="TPR-like_helical_dom_sf"/>
</dbReference>
<feature type="domain" description="Type II/III secretion system secretin-like" evidence="4">
    <location>
        <begin position="1032"/>
        <end position="1232"/>
    </location>
</feature>
<dbReference type="InterPro" id="IPR051808">
    <property type="entry name" value="Type_IV_pilus_biogenesis"/>
</dbReference>
<dbReference type="Pfam" id="PF00263">
    <property type="entry name" value="Secretin"/>
    <property type="match status" value="1"/>
</dbReference>